<dbReference type="RefSeq" id="XP_007912693.1">
    <property type="nucleotide sequence ID" value="XM_007914502.1"/>
</dbReference>
<feature type="region of interest" description="Disordered" evidence="1">
    <location>
        <begin position="141"/>
        <end position="218"/>
    </location>
</feature>
<dbReference type="OrthoDB" id="5240840at2759"/>
<proteinExistence type="predicted"/>
<reference evidence="3" key="1">
    <citation type="journal article" date="2013" name="Genome Announc.">
        <title>Draft genome sequence of the ascomycete Phaeoacremonium aleophilum strain UCR-PA7, a causal agent of the esca disease complex in grapevines.</title>
        <authorList>
            <person name="Blanco-Ulate B."/>
            <person name="Rolshausen P."/>
            <person name="Cantu D."/>
        </authorList>
    </citation>
    <scope>NUCLEOTIDE SEQUENCE [LARGE SCALE GENOMIC DNA]</scope>
    <source>
        <strain evidence="3">UCR-PA7</strain>
    </source>
</reference>
<evidence type="ECO:0000313" key="3">
    <source>
        <dbReference type="Proteomes" id="UP000014074"/>
    </source>
</evidence>
<feature type="compositionally biased region" description="Polar residues" evidence="1">
    <location>
        <begin position="329"/>
        <end position="338"/>
    </location>
</feature>
<dbReference type="eggNOG" id="ENOG502QQEE">
    <property type="taxonomic scope" value="Eukaryota"/>
</dbReference>
<keyword evidence="3" id="KW-1185">Reference proteome</keyword>
<evidence type="ECO:0000313" key="2">
    <source>
        <dbReference type="EMBL" id="EOO02545.1"/>
    </source>
</evidence>
<dbReference type="GeneID" id="19322123"/>
<evidence type="ECO:0000256" key="1">
    <source>
        <dbReference type="SAM" id="MobiDB-lite"/>
    </source>
</evidence>
<feature type="compositionally biased region" description="Polar residues" evidence="1">
    <location>
        <begin position="147"/>
        <end position="156"/>
    </location>
</feature>
<dbReference type="EMBL" id="KB932913">
    <property type="protein sequence ID" value="EOO02545.1"/>
    <property type="molecule type" value="Genomic_DNA"/>
</dbReference>
<dbReference type="Proteomes" id="UP000014074">
    <property type="component" value="Unassembled WGS sequence"/>
</dbReference>
<accession>R8BTE4</accession>
<dbReference type="KEGG" id="tmn:UCRPA7_1924"/>
<gene>
    <name evidence="2" type="ORF">UCRPA7_1924</name>
</gene>
<feature type="compositionally biased region" description="Polar residues" evidence="1">
    <location>
        <begin position="252"/>
        <end position="263"/>
    </location>
</feature>
<feature type="compositionally biased region" description="Polar residues" evidence="1">
    <location>
        <begin position="350"/>
        <end position="371"/>
    </location>
</feature>
<dbReference type="AlphaFoldDB" id="R8BTE4"/>
<feature type="region of interest" description="Disordered" evidence="1">
    <location>
        <begin position="236"/>
        <end position="371"/>
    </location>
</feature>
<protein>
    <submittedName>
        <fullName evidence="2">Uncharacterized protein</fullName>
    </submittedName>
</protein>
<dbReference type="HOGENOM" id="CLU_746359_0_0_1"/>
<sequence length="371" mass="40265">MNRGNSQFMEPVSTHSRHNSSALPGAPDNLTAKDRFMDWWSHLTADIGFKWKMRNPQSINSSNDPFSSRGMSEKKAPLANKPDFLTLLNMDDGELDREAQRRRASRMKGSGSSAEHFLGGLSLNFGDDPFSDSNAIAHQSAKPAPLTVSQANNPFSDANAIPGPVVPKPSTYVADIRRSRGQSVSGPPPNSTDPRRSRGKSIGGNRPPSNTAGMGMYGRESTASVDSFATRRNKFRSDPFDLERPELLSRPNVPSSNVSTAGSSAPRFSDFEGSNSRFSNGVGMNPAAVRKPVPTHSRRESYSSKYSSGISMGDWSDPGPDVGPAANRWDSSTRSSPTEGWRNEEEQEQSTRTGNGRRQSQGSQRSVGKAL</sequence>
<organism evidence="2 3">
    <name type="scientific">Phaeoacremonium minimum (strain UCR-PA7)</name>
    <name type="common">Esca disease fungus</name>
    <name type="synonym">Togninia minima</name>
    <dbReference type="NCBI Taxonomy" id="1286976"/>
    <lineage>
        <taxon>Eukaryota</taxon>
        <taxon>Fungi</taxon>
        <taxon>Dikarya</taxon>
        <taxon>Ascomycota</taxon>
        <taxon>Pezizomycotina</taxon>
        <taxon>Sordariomycetes</taxon>
        <taxon>Sordariomycetidae</taxon>
        <taxon>Togniniales</taxon>
        <taxon>Togniniaceae</taxon>
        <taxon>Phaeoacremonium</taxon>
    </lineage>
</organism>
<feature type="region of interest" description="Disordered" evidence="1">
    <location>
        <begin position="1"/>
        <end position="27"/>
    </location>
</feature>
<feature type="compositionally biased region" description="Basic and acidic residues" evidence="1">
    <location>
        <begin position="236"/>
        <end position="247"/>
    </location>
</feature>
<name>R8BTE4_PHAM7</name>